<evidence type="ECO:0000313" key="1">
    <source>
        <dbReference type="EMBL" id="CDP37897.1"/>
    </source>
</evidence>
<dbReference type="GO" id="GO:0016765">
    <property type="term" value="F:transferase activity, transferring alkyl or aryl (other than methyl) groups"/>
    <property type="evidence" value="ECO:0007669"/>
    <property type="project" value="InterPro"/>
</dbReference>
<gene>
    <name evidence="1" type="ORF">GNLVRS02_ARAD1D22088g</name>
</gene>
<protein>
    <submittedName>
        <fullName evidence="1">ARAD1D22088p</fullName>
    </submittedName>
</protein>
<dbReference type="InterPro" id="IPR036424">
    <property type="entry name" value="UPP_synth-like_sf"/>
</dbReference>
<name>A0A060TGB1_BLAAD</name>
<accession>A0A060TGB1</accession>
<sequence>MDKCRVYRSSLWLLFGVLCCWAYWLDRSHCLYKVVEPAGPVAAMNYTIYTPKTYGIQGVQLKGFKVDDILTPGSSYNPAEISGSTMSLLKFHLKRSMLNAVLALVGYYESSPEPLKAPFRAKSEPLAIADQPEGPIGSFARAICQYLPQARPIYSWIYGYHKSSAELWFREINSTGPRPVHILAFLHYEPRVAPPPPQLLTYESHEELTKEEILAIEDEIRRDRLEAAIHHQTQRRRLIHEISDFMVWCVVCSIPNVSFYDQNGVITKNDLDDLVESFQAKAGLIIGKAPECFEIAFPLESMVTRYGQSDNDSNSGLHVSIIPGFDVKQIYVEVAKTVASELNVGDEQIEVLIQESVFGVSKEPDLVMFPCRNAETRGFPLELIRKAHLFFNPSTKPVYDGRVILSALKSMQEPIS</sequence>
<reference evidence="1" key="2">
    <citation type="submission" date="2014-06" db="EMBL/GenBank/DDBJ databases">
        <title>The complete genome of Blastobotrys (Arxula) adeninivorans LS3 - a yeast of biotechnological interest.</title>
        <authorList>
            <person name="Kunze G."/>
            <person name="Gaillardin C."/>
            <person name="Czernicka M."/>
            <person name="Durrens P."/>
            <person name="Martin T."/>
            <person name="Boer E."/>
            <person name="Gabaldon T."/>
            <person name="Cruz J."/>
            <person name="Talla E."/>
            <person name="Marck C."/>
            <person name="Goffeau A."/>
            <person name="Barbe V."/>
            <person name="Baret P."/>
            <person name="Baronian K."/>
            <person name="Beier S."/>
            <person name="Bleykasten C."/>
            <person name="Bode R."/>
            <person name="Casaregola S."/>
            <person name="Despons L."/>
            <person name="Fairhead C."/>
            <person name="Giersberg M."/>
            <person name="Gierski P."/>
            <person name="Hahnel U."/>
            <person name="Hartmann A."/>
            <person name="Jankowska D."/>
            <person name="Jubin C."/>
            <person name="Jung P."/>
            <person name="Lafontaine I."/>
            <person name="Leh-Louis V."/>
            <person name="Lemaire M."/>
            <person name="Marcet-Houben M."/>
            <person name="Mascher M."/>
            <person name="Morel G."/>
            <person name="Richard G.-F."/>
            <person name="Riechen J."/>
            <person name="Sacerdot C."/>
            <person name="Sarkar A."/>
            <person name="Savel G."/>
            <person name="Schacherer J."/>
            <person name="Sherman D."/>
            <person name="Straub M.-L."/>
            <person name="Stein N."/>
            <person name="Thierry A."/>
            <person name="Trautwein-Schult A."/>
            <person name="Westhof E."/>
            <person name="Worch S."/>
            <person name="Dujon B."/>
            <person name="Souciet J.-L."/>
            <person name="Wincker P."/>
            <person name="Scholz U."/>
            <person name="Neuveglise N."/>
        </authorList>
    </citation>
    <scope>NUCLEOTIDE SEQUENCE</scope>
    <source>
        <strain evidence="1">LS3</strain>
    </source>
</reference>
<reference evidence="1" key="1">
    <citation type="submission" date="2014-02" db="EMBL/GenBank/DDBJ databases">
        <authorList>
            <person name="Genoscope - CEA"/>
        </authorList>
    </citation>
    <scope>NUCLEOTIDE SEQUENCE</scope>
    <source>
        <strain evidence="1">LS3</strain>
    </source>
</reference>
<dbReference type="EMBL" id="HG937694">
    <property type="protein sequence ID" value="CDP37897.1"/>
    <property type="molecule type" value="Genomic_DNA"/>
</dbReference>
<organism evidence="1">
    <name type="scientific">Blastobotrys adeninivorans</name>
    <name type="common">Yeast</name>
    <name type="synonym">Arxula adeninivorans</name>
    <dbReference type="NCBI Taxonomy" id="409370"/>
    <lineage>
        <taxon>Eukaryota</taxon>
        <taxon>Fungi</taxon>
        <taxon>Dikarya</taxon>
        <taxon>Ascomycota</taxon>
        <taxon>Saccharomycotina</taxon>
        <taxon>Dipodascomycetes</taxon>
        <taxon>Dipodascales</taxon>
        <taxon>Trichomonascaceae</taxon>
        <taxon>Blastobotrys</taxon>
    </lineage>
</organism>
<proteinExistence type="predicted"/>
<dbReference type="AlphaFoldDB" id="A0A060TGB1"/>
<dbReference type="SUPFAM" id="SSF64005">
    <property type="entry name" value="Undecaprenyl diphosphate synthase"/>
    <property type="match status" value="1"/>
</dbReference>